<comment type="subunit">
    <text evidence="2">Homodimer.</text>
</comment>
<dbReference type="PANTHER" id="PTHR48105">
    <property type="entry name" value="THIOREDOXIN REDUCTASE 1-RELATED-RELATED"/>
    <property type="match status" value="1"/>
</dbReference>
<dbReference type="EMBL" id="MDKC01000009">
    <property type="protein sequence ID" value="ODG92360.1"/>
    <property type="molecule type" value="Genomic_DNA"/>
</dbReference>
<feature type="domain" description="FAD/NAD(P)-binding" evidence="5">
    <location>
        <begin position="6"/>
        <end position="287"/>
    </location>
</feature>
<evidence type="ECO:0000256" key="4">
    <source>
        <dbReference type="ARBA" id="ARBA00023002"/>
    </source>
</evidence>
<dbReference type="SUPFAM" id="SSF51905">
    <property type="entry name" value="FAD/NAD(P)-binding domain"/>
    <property type="match status" value="1"/>
</dbReference>
<protein>
    <submittedName>
        <fullName evidence="6">Pyridine nucleotide-disulfide oxidoreductase</fullName>
    </submittedName>
</protein>
<reference evidence="6 7" key="1">
    <citation type="submission" date="2016-07" db="EMBL/GenBank/DDBJ databases">
        <authorList>
            <person name="Townsley L."/>
            <person name="Shank E.A."/>
        </authorList>
    </citation>
    <scope>NUCLEOTIDE SEQUENCE [LARGE SCALE GENOMIC DNA]</scope>
    <source>
        <strain evidence="6 7">CH01</strain>
    </source>
</reference>
<comment type="caution">
    <text evidence="6">The sequence shown here is derived from an EMBL/GenBank/DDBJ whole genome shotgun (WGS) entry which is preliminary data.</text>
</comment>
<dbReference type="InterPro" id="IPR023753">
    <property type="entry name" value="FAD/NAD-binding_dom"/>
</dbReference>
<accession>A0ABX2ZRG8</accession>
<keyword evidence="4" id="KW-0560">Oxidoreductase</keyword>
<dbReference type="PRINTS" id="PR00368">
    <property type="entry name" value="FADPNR"/>
</dbReference>
<dbReference type="Pfam" id="PF07992">
    <property type="entry name" value="Pyr_redox_2"/>
    <property type="match status" value="1"/>
</dbReference>
<evidence type="ECO:0000256" key="1">
    <source>
        <dbReference type="ARBA" id="ARBA00001974"/>
    </source>
</evidence>
<name>A0ABX2ZRG8_9BACI</name>
<organism evidence="6 7">
    <name type="scientific">Gottfriedia luciferensis</name>
    <dbReference type="NCBI Taxonomy" id="178774"/>
    <lineage>
        <taxon>Bacteria</taxon>
        <taxon>Bacillati</taxon>
        <taxon>Bacillota</taxon>
        <taxon>Bacilli</taxon>
        <taxon>Bacillales</taxon>
        <taxon>Bacillaceae</taxon>
        <taxon>Gottfriedia</taxon>
    </lineage>
</organism>
<evidence type="ECO:0000256" key="2">
    <source>
        <dbReference type="ARBA" id="ARBA00011738"/>
    </source>
</evidence>
<dbReference type="InterPro" id="IPR050097">
    <property type="entry name" value="Ferredoxin-NADP_redctase_2"/>
</dbReference>
<evidence type="ECO:0000259" key="5">
    <source>
        <dbReference type="Pfam" id="PF07992"/>
    </source>
</evidence>
<dbReference type="Proteomes" id="UP000094580">
    <property type="component" value="Unassembled WGS sequence"/>
</dbReference>
<dbReference type="Gene3D" id="3.50.50.60">
    <property type="entry name" value="FAD/NAD(P)-binding domain"/>
    <property type="match status" value="2"/>
</dbReference>
<proteinExistence type="predicted"/>
<evidence type="ECO:0000256" key="3">
    <source>
        <dbReference type="ARBA" id="ARBA00022630"/>
    </source>
</evidence>
<sequence length="306" mass="33817">MNELYECIIVGGGFAGLQASIQLGRYQRNVLVIDSNYGRSTLCKTYRNILGWPNSISGQELRQLGRKHAEVYGVSFIQDKVISIQNVNNQFLIETETGKSYSAKTVLLATGLIDRIPQIKNLVDCLGSTIYVCPDCDGYEILNKSVLILGSGNIGANLAITLAYWSKQITYINHDGHDLDSKLHDQLQKIGVHYRKETIKEVLKEDDSTFKGICLHSGEIIYGDRAFIGFGGNKVQNSLAIQLGVNLLNNKHVIVDSRTKETNVTNVWAAGDLVAHSQQVTIAMGDGTQAAVWIQKRLLEMSVKES</sequence>
<dbReference type="InterPro" id="IPR036188">
    <property type="entry name" value="FAD/NAD-bd_sf"/>
</dbReference>
<keyword evidence="7" id="KW-1185">Reference proteome</keyword>
<keyword evidence="3" id="KW-0285">Flavoprotein</keyword>
<comment type="cofactor">
    <cofactor evidence="1">
        <name>FAD</name>
        <dbReference type="ChEBI" id="CHEBI:57692"/>
    </cofactor>
</comment>
<evidence type="ECO:0000313" key="6">
    <source>
        <dbReference type="EMBL" id="ODG92360.1"/>
    </source>
</evidence>
<dbReference type="RefSeq" id="WP_069033451.1">
    <property type="nucleotide sequence ID" value="NZ_MDKC01000009.1"/>
</dbReference>
<dbReference type="PRINTS" id="PR00469">
    <property type="entry name" value="PNDRDTASEII"/>
</dbReference>
<gene>
    <name evidence="6" type="ORF">BED47_20505</name>
</gene>
<evidence type="ECO:0000313" key="7">
    <source>
        <dbReference type="Proteomes" id="UP000094580"/>
    </source>
</evidence>